<dbReference type="GO" id="GO:0071897">
    <property type="term" value="P:DNA biosynthetic process"/>
    <property type="evidence" value="ECO:0007669"/>
    <property type="project" value="UniProtKB-ARBA"/>
</dbReference>
<protein>
    <submittedName>
        <fullName evidence="1">Uncharacterized protein</fullName>
    </submittedName>
</protein>
<dbReference type="SUPFAM" id="SSF56672">
    <property type="entry name" value="DNA/RNA polymerases"/>
    <property type="match status" value="1"/>
</dbReference>
<dbReference type="InterPro" id="IPR043502">
    <property type="entry name" value="DNA/RNA_pol_sf"/>
</dbReference>
<accession>A0A5B7G9S3</accession>
<evidence type="ECO:0000313" key="1">
    <source>
        <dbReference type="EMBL" id="MPC54236.1"/>
    </source>
</evidence>
<dbReference type="Proteomes" id="UP000324222">
    <property type="component" value="Unassembled WGS sequence"/>
</dbReference>
<keyword evidence="2" id="KW-1185">Reference proteome</keyword>
<organism evidence="1 2">
    <name type="scientific">Portunus trituberculatus</name>
    <name type="common">Swimming crab</name>
    <name type="synonym">Neptunus trituberculatus</name>
    <dbReference type="NCBI Taxonomy" id="210409"/>
    <lineage>
        <taxon>Eukaryota</taxon>
        <taxon>Metazoa</taxon>
        <taxon>Ecdysozoa</taxon>
        <taxon>Arthropoda</taxon>
        <taxon>Crustacea</taxon>
        <taxon>Multicrustacea</taxon>
        <taxon>Malacostraca</taxon>
        <taxon>Eumalacostraca</taxon>
        <taxon>Eucarida</taxon>
        <taxon>Decapoda</taxon>
        <taxon>Pleocyemata</taxon>
        <taxon>Brachyura</taxon>
        <taxon>Eubrachyura</taxon>
        <taxon>Portunoidea</taxon>
        <taxon>Portunidae</taxon>
        <taxon>Portuninae</taxon>
        <taxon>Portunus</taxon>
    </lineage>
</organism>
<reference evidence="1 2" key="1">
    <citation type="submission" date="2019-05" db="EMBL/GenBank/DDBJ databases">
        <title>Another draft genome of Portunus trituberculatus and its Hox gene families provides insights of decapod evolution.</title>
        <authorList>
            <person name="Jeong J.-H."/>
            <person name="Song I."/>
            <person name="Kim S."/>
            <person name="Choi T."/>
            <person name="Kim D."/>
            <person name="Ryu S."/>
            <person name="Kim W."/>
        </authorList>
    </citation>
    <scope>NUCLEOTIDE SEQUENCE [LARGE SCALE GENOMIC DNA]</scope>
    <source>
        <tissue evidence="1">Muscle</tissue>
    </source>
</reference>
<name>A0A5B7G9S3_PORTR</name>
<gene>
    <name evidence="1" type="ORF">E2C01_048146</name>
</gene>
<dbReference type="Gene3D" id="3.10.10.10">
    <property type="entry name" value="HIV Type 1 Reverse Transcriptase, subunit A, domain 1"/>
    <property type="match status" value="1"/>
</dbReference>
<proteinExistence type="predicted"/>
<sequence length="152" mass="17286">MPKGLPGWAFQVSFLSSQWATWRMEGQPLSEVTTFPTRGQLWAVWPKGKATESPSLPHLPLTNHFRDFRGYGLGSLKRQVLQLELQRLRDKSAMEEAPPSPGFYNQMCVVPNASGGFRLIVDLSILNNYVITNKFNIETFFYSKAYSACRHT</sequence>
<dbReference type="EMBL" id="VSRR010012209">
    <property type="protein sequence ID" value="MPC54236.1"/>
    <property type="molecule type" value="Genomic_DNA"/>
</dbReference>
<dbReference type="AlphaFoldDB" id="A0A5B7G9S3"/>
<comment type="caution">
    <text evidence="1">The sequence shown here is derived from an EMBL/GenBank/DDBJ whole genome shotgun (WGS) entry which is preliminary data.</text>
</comment>
<evidence type="ECO:0000313" key="2">
    <source>
        <dbReference type="Proteomes" id="UP000324222"/>
    </source>
</evidence>